<accession>A0A1X6YHN0</accession>
<evidence type="ECO:0000313" key="6">
    <source>
        <dbReference type="Proteomes" id="UP000240624"/>
    </source>
</evidence>
<dbReference type="InterPro" id="IPR028098">
    <property type="entry name" value="Glyco_trans_4-like_N"/>
</dbReference>
<dbReference type="PANTHER" id="PTHR12526:SF595">
    <property type="entry name" value="BLL5217 PROTEIN"/>
    <property type="match status" value="1"/>
</dbReference>
<evidence type="ECO:0000259" key="1">
    <source>
        <dbReference type="Pfam" id="PF00534"/>
    </source>
</evidence>
<dbReference type="GO" id="GO:0004373">
    <property type="term" value="F:alpha-1,4-glucan glucosyltransferase (UDP-glucose donor) activity"/>
    <property type="evidence" value="ECO:0007669"/>
    <property type="project" value="UniProtKB-EC"/>
</dbReference>
<dbReference type="Pfam" id="PF13439">
    <property type="entry name" value="Glyco_transf_4"/>
    <property type="match status" value="1"/>
</dbReference>
<dbReference type="RefSeq" id="WP_085894941.1">
    <property type="nucleotide sequence ID" value="NZ_FWFY01000002.1"/>
</dbReference>
<dbReference type="AlphaFoldDB" id="A0A1X6YHN0"/>
<dbReference type="Pfam" id="PF00534">
    <property type="entry name" value="Glycos_transf_1"/>
    <property type="match status" value="1"/>
</dbReference>
<gene>
    <name evidence="3" type="ORF">CLV79_101535</name>
    <name evidence="4" type="ORF">LOS8367_00552</name>
</gene>
<organism evidence="4 5">
    <name type="scientific">Limimaricola soesokkakensis</name>
    <dbReference type="NCBI Taxonomy" id="1343159"/>
    <lineage>
        <taxon>Bacteria</taxon>
        <taxon>Pseudomonadati</taxon>
        <taxon>Pseudomonadota</taxon>
        <taxon>Alphaproteobacteria</taxon>
        <taxon>Rhodobacterales</taxon>
        <taxon>Paracoccaceae</taxon>
        <taxon>Limimaricola</taxon>
    </lineage>
</organism>
<keyword evidence="4" id="KW-0808">Transferase</keyword>
<feature type="domain" description="Glycosyl transferase family 1" evidence="1">
    <location>
        <begin position="189"/>
        <end position="326"/>
    </location>
</feature>
<sequence length="378" mass="40765">MKIALMTHIRHPLRPPFMGGMEAHGWHLARELAARGHEVTLFASGDSAPPPEVRLHAVLEEHYDRRYPWHDFHGTDTLNDLLDATFAAACRDVAAGAFDVVHNNTLHRFPPRLSRARRLPMVSSMHVPPFVALRRAMGDSVAPWHLVTTCSRLQLGRWWEVPPASARVVGNGIALADWPFSASGDGSAVWAGRITPTKGTHLAVQAARIAGVPLTLYGVIEHRDYFKDEIAPLLGGDIRYGGHLAGANLASAFGRASALLFTPLWDEPFGLAAIEAMACGLPVAAVEMGAVREVIGPCGTYAPPNDAEALAQALVKAMSLPREAARARVEEKFSIRAMVDGYEALYAEAVAAREADWPGIAYAPHELEVAPEVVTAGA</sequence>
<dbReference type="Gene3D" id="3.40.50.2000">
    <property type="entry name" value="Glycogen Phosphorylase B"/>
    <property type="match status" value="2"/>
</dbReference>
<reference evidence="3 6" key="2">
    <citation type="submission" date="2018-03" db="EMBL/GenBank/DDBJ databases">
        <title>Genomic Encyclopedia of Archaeal and Bacterial Type Strains, Phase II (KMG-II): from individual species to whole genera.</title>
        <authorList>
            <person name="Goeker M."/>
        </authorList>
    </citation>
    <scope>NUCLEOTIDE SEQUENCE [LARGE SCALE GENOMIC DNA]</scope>
    <source>
        <strain evidence="3 6">DSM 29956</strain>
    </source>
</reference>
<dbReference type="InterPro" id="IPR001296">
    <property type="entry name" value="Glyco_trans_1"/>
</dbReference>
<evidence type="ECO:0000259" key="2">
    <source>
        <dbReference type="Pfam" id="PF13439"/>
    </source>
</evidence>
<dbReference type="EC" id="2.4.1.11" evidence="4"/>
<dbReference type="EMBL" id="PYGB01000001">
    <property type="protein sequence ID" value="PSK88693.1"/>
    <property type="molecule type" value="Genomic_DNA"/>
</dbReference>
<reference evidence="4 5" key="1">
    <citation type="submission" date="2017-03" db="EMBL/GenBank/DDBJ databases">
        <authorList>
            <person name="Afonso C.L."/>
            <person name="Miller P.J."/>
            <person name="Scott M.A."/>
            <person name="Spackman E."/>
            <person name="Goraichik I."/>
            <person name="Dimitrov K.M."/>
            <person name="Suarez D.L."/>
            <person name="Swayne D.E."/>
        </authorList>
    </citation>
    <scope>NUCLEOTIDE SEQUENCE [LARGE SCALE GENOMIC DNA]</scope>
    <source>
        <strain evidence="4 5">CECT 8367</strain>
    </source>
</reference>
<keyword evidence="6" id="KW-1185">Reference proteome</keyword>
<dbReference type="PANTHER" id="PTHR12526">
    <property type="entry name" value="GLYCOSYLTRANSFERASE"/>
    <property type="match status" value="1"/>
</dbReference>
<evidence type="ECO:0000313" key="5">
    <source>
        <dbReference type="Proteomes" id="UP000193495"/>
    </source>
</evidence>
<dbReference type="Proteomes" id="UP000193495">
    <property type="component" value="Unassembled WGS sequence"/>
</dbReference>
<proteinExistence type="predicted"/>
<dbReference type="SUPFAM" id="SSF53756">
    <property type="entry name" value="UDP-Glycosyltransferase/glycogen phosphorylase"/>
    <property type="match status" value="1"/>
</dbReference>
<evidence type="ECO:0000313" key="4">
    <source>
        <dbReference type="EMBL" id="SLN21593.1"/>
    </source>
</evidence>
<feature type="domain" description="Glycosyltransferase subfamily 4-like N-terminal" evidence="2">
    <location>
        <begin position="18"/>
        <end position="175"/>
    </location>
</feature>
<dbReference type="Proteomes" id="UP000240624">
    <property type="component" value="Unassembled WGS sequence"/>
</dbReference>
<evidence type="ECO:0000313" key="3">
    <source>
        <dbReference type="EMBL" id="PSK88693.1"/>
    </source>
</evidence>
<dbReference type="EMBL" id="FWFY01000002">
    <property type="protein sequence ID" value="SLN21593.1"/>
    <property type="molecule type" value="Genomic_DNA"/>
</dbReference>
<keyword evidence="4" id="KW-0328">Glycosyltransferase</keyword>
<name>A0A1X6YHN0_9RHOB</name>
<protein>
    <submittedName>
        <fullName evidence="4">Glycogen synthase</fullName>
        <ecNumber evidence="4">2.4.1.11</ecNumber>
    </submittedName>
    <submittedName>
        <fullName evidence="3">Glycosyltransferase involved in cell wall biosynthesis</fullName>
    </submittedName>
</protein>
<dbReference type="OrthoDB" id="9790710at2"/>